<dbReference type="EMBL" id="SJTG01000004">
    <property type="protein sequence ID" value="TCI08513.1"/>
    <property type="molecule type" value="Genomic_DNA"/>
</dbReference>
<proteinExistence type="predicted"/>
<dbReference type="RefSeq" id="WP_131153035.1">
    <property type="nucleotide sequence ID" value="NZ_SJTG01000004.1"/>
</dbReference>
<gene>
    <name evidence="2" type="ORF">EZM97_28265</name>
</gene>
<feature type="chain" id="PRO_5020475772" evidence="1">
    <location>
        <begin position="25"/>
        <end position="174"/>
    </location>
</feature>
<evidence type="ECO:0000313" key="2">
    <source>
        <dbReference type="EMBL" id="TCI08513.1"/>
    </source>
</evidence>
<comment type="caution">
    <text evidence="2">The sequence shown here is derived from an EMBL/GenBank/DDBJ whole genome shotgun (WGS) entry which is preliminary data.</text>
</comment>
<protein>
    <submittedName>
        <fullName evidence="2">Lipid A 3-O-deacylase</fullName>
    </submittedName>
</protein>
<sequence length="174" mass="18933">MRYPRLLRSALAFAFIPFAAVASAAHVEVQGGRSYMDSYGANTAFVEAVFADRPIGDSHWTWAPDVSMGWINGRSTHRYDGSGYDAHDNVALFAGGARFRYGSDSDWYHGFFYSLQGAVQTGRTQALSSIGEFVNTVGWQGKHVSFQIRHISNGGTHGPNRGETMALVGVGFGM</sequence>
<keyword evidence="1" id="KW-0732">Signal</keyword>
<dbReference type="AlphaFoldDB" id="A0A4R0YRK9"/>
<dbReference type="Proteomes" id="UP000291822">
    <property type="component" value="Unassembled WGS sequence"/>
</dbReference>
<keyword evidence="3" id="KW-1185">Reference proteome</keyword>
<accession>A0A4R0YRK9</accession>
<evidence type="ECO:0000256" key="1">
    <source>
        <dbReference type="SAM" id="SignalP"/>
    </source>
</evidence>
<feature type="signal peptide" evidence="1">
    <location>
        <begin position="1"/>
        <end position="24"/>
    </location>
</feature>
<organism evidence="2 3">
    <name type="scientific">Dyella soli</name>
    <dbReference type="NCBI Taxonomy" id="522319"/>
    <lineage>
        <taxon>Bacteria</taxon>
        <taxon>Pseudomonadati</taxon>
        <taxon>Pseudomonadota</taxon>
        <taxon>Gammaproteobacteria</taxon>
        <taxon>Lysobacterales</taxon>
        <taxon>Rhodanobacteraceae</taxon>
        <taxon>Dyella</taxon>
    </lineage>
</organism>
<reference evidence="2 3" key="1">
    <citation type="submission" date="2019-02" db="EMBL/GenBank/DDBJ databases">
        <title>Dyella amyloliquefaciens sp. nov., isolated from forest soil.</title>
        <authorList>
            <person name="Gao Z.-H."/>
            <person name="Qiu L.-H."/>
        </authorList>
    </citation>
    <scope>NUCLEOTIDE SEQUENCE [LARGE SCALE GENOMIC DNA]</scope>
    <source>
        <strain evidence="2 3">KACC 12747</strain>
    </source>
</reference>
<name>A0A4R0YRK9_9GAMM</name>
<evidence type="ECO:0000313" key="3">
    <source>
        <dbReference type="Proteomes" id="UP000291822"/>
    </source>
</evidence>